<keyword evidence="3" id="KW-1185">Reference proteome</keyword>
<proteinExistence type="predicted"/>
<dbReference type="PANTHER" id="PTHR39158:SF1">
    <property type="entry name" value="DNAJ HOMOLOG SUBFAMILY C MEMBER 28"/>
    <property type="match status" value="1"/>
</dbReference>
<dbReference type="Pfam" id="PF09350">
    <property type="entry name" value="DJC28_CD"/>
    <property type="match status" value="1"/>
</dbReference>
<accession>A0ABR9B5Z1</accession>
<protein>
    <submittedName>
        <fullName evidence="2">DUF1992 domain-containing protein</fullName>
    </submittedName>
</protein>
<evidence type="ECO:0000313" key="3">
    <source>
        <dbReference type="Proteomes" id="UP000603602"/>
    </source>
</evidence>
<gene>
    <name evidence="2" type="ORF">IFO67_02705</name>
</gene>
<reference evidence="3" key="1">
    <citation type="submission" date="2023-07" db="EMBL/GenBank/DDBJ databases">
        <title>Thauera sp. CAU 1555 isolated from sand of Yaerae Beach.</title>
        <authorList>
            <person name="Kim W."/>
        </authorList>
    </citation>
    <scope>NUCLEOTIDE SEQUENCE [LARGE SCALE GENOMIC DNA]</scope>
    <source>
        <strain evidence="3">CAU 1555</strain>
    </source>
</reference>
<dbReference type="Proteomes" id="UP000603602">
    <property type="component" value="Unassembled WGS sequence"/>
</dbReference>
<dbReference type="EMBL" id="JACYTO010000001">
    <property type="protein sequence ID" value="MBD8501783.1"/>
    <property type="molecule type" value="Genomic_DNA"/>
</dbReference>
<dbReference type="RefSeq" id="WP_187716610.1">
    <property type="nucleotide sequence ID" value="NZ_JACTAH010000001.1"/>
</dbReference>
<sequence>MKVFDILAEQRILDAQRRGEFDGLPGAGRPLDLADDLLVPPELRMMNHILRNAGAAPAEIGMRREIAALRAEIAATPSGTVRDELRRRLAWLIVQLGERSRDA</sequence>
<evidence type="ECO:0000313" key="2">
    <source>
        <dbReference type="EMBL" id="MBD8501783.1"/>
    </source>
</evidence>
<dbReference type="InterPro" id="IPR018961">
    <property type="entry name" value="DnaJ_homolog_subfam-C_membr-28"/>
</dbReference>
<dbReference type="PANTHER" id="PTHR39158">
    <property type="entry name" value="OS08G0560600 PROTEIN"/>
    <property type="match status" value="1"/>
</dbReference>
<organism evidence="2 3">
    <name type="scientific">Thauera sedimentorum</name>
    <dbReference type="NCBI Taxonomy" id="2767595"/>
    <lineage>
        <taxon>Bacteria</taxon>
        <taxon>Pseudomonadati</taxon>
        <taxon>Pseudomonadota</taxon>
        <taxon>Betaproteobacteria</taxon>
        <taxon>Rhodocyclales</taxon>
        <taxon>Zoogloeaceae</taxon>
        <taxon>Thauera</taxon>
    </lineage>
</organism>
<comment type="caution">
    <text evidence="2">The sequence shown here is derived from an EMBL/GenBank/DDBJ whole genome shotgun (WGS) entry which is preliminary data.</text>
</comment>
<evidence type="ECO:0000259" key="1">
    <source>
        <dbReference type="Pfam" id="PF09350"/>
    </source>
</evidence>
<feature type="domain" description="DnaJ homologue subfamily C member 28 conserved" evidence="1">
    <location>
        <begin position="7"/>
        <end position="73"/>
    </location>
</feature>
<name>A0ABR9B5Z1_9RHOO</name>
<dbReference type="InterPro" id="IPR052573">
    <property type="entry name" value="DnaJ_C_subfamily_28"/>
</dbReference>